<organism evidence="3 4">
    <name type="scientific">Rhodococcus rhodnii</name>
    <dbReference type="NCBI Taxonomy" id="38312"/>
    <lineage>
        <taxon>Bacteria</taxon>
        <taxon>Bacillati</taxon>
        <taxon>Actinomycetota</taxon>
        <taxon>Actinomycetes</taxon>
        <taxon>Mycobacteriales</taxon>
        <taxon>Nocardiaceae</taxon>
        <taxon>Rhodococcus</taxon>
    </lineage>
</organism>
<feature type="transmembrane region" description="Helical" evidence="2">
    <location>
        <begin position="43"/>
        <end position="66"/>
    </location>
</feature>
<keyword evidence="2" id="KW-1133">Transmembrane helix</keyword>
<keyword evidence="2" id="KW-0812">Transmembrane</keyword>
<evidence type="ECO:0000313" key="4">
    <source>
        <dbReference type="Proteomes" id="UP000471120"/>
    </source>
</evidence>
<comment type="caution">
    <text evidence="3">The sequence shown here is derived from an EMBL/GenBank/DDBJ whole genome shotgun (WGS) entry which is preliminary data.</text>
</comment>
<dbReference type="Proteomes" id="UP000471120">
    <property type="component" value="Unassembled WGS sequence"/>
</dbReference>
<dbReference type="EMBL" id="QRCM01000001">
    <property type="protein sequence ID" value="TXG91344.1"/>
    <property type="molecule type" value="Genomic_DNA"/>
</dbReference>
<gene>
    <name evidence="3" type="ORF">DW322_15415</name>
</gene>
<dbReference type="AlphaFoldDB" id="A0A6P2CF00"/>
<feature type="compositionally biased region" description="Basic and acidic residues" evidence="1">
    <location>
        <begin position="112"/>
        <end position="122"/>
    </location>
</feature>
<sequence>MMLYAPIVVGLVVVVVLLLLAPPHAAPPPPPQRAAPARRRRNATLVGAFGAVAATGTVLTIVSIVAAAQGMALLWSGVVLVGLVGLLAATRRDTRAREQSARAATEREIAARAERQHRRYLDDDPYGTFGDYPPDGTPRS</sequence>
<evidence type="ECO:0000313" key="3">
    <source>
        <dbReference type="EMBL" id="TXG91344.1"/>
    </source>
</evidence>
<proteinExistence type="predicted"/>
<feature type="region of interest" description="Disordered" evidence="1">
    <location>
        <begin position="112"/>
        <end position="140"/>
    </location>
</feature>
<reference evidence="3 4" key="1">
    <citation type="submission" date="2018-07" db="EMBL/GenBank/DDBJ databases">
        <title>Genome sequence of Rhodococcus rhodnii ATCC 35071 from Rhodnius prolixus.</title>
        <authorList>
            <person name="Patel V."/>
            <person name="Vogel K.J."/>
        </authorList>
    </citation>
    <scope>NUCLEOTIDE SEQUENCE [LARGE SCALE GENOMIC DNA]</scope>
    <source>
        <strain evidence="3 4">ATCC 35071</strain>
    </source>
</reference>
<protein>
    <submittedName>
        <fullName evidence="3">Uncharacterized protein</fullName>
    </submittedName>
</protein>
<evidence type="ECO:0000256" key="1">
    <source>
        <dbReference type="SAM" id="MobiDB-lite"/>
    </source>
</evidence>
<feature type="transmembrane region" description="Helical" evidence="2">
    <location>
        <begin position="72"/>
        <end position="90"/>
    </location>
</feature>
<feature type="transmembrane region" description="Helical" evidence="2">
    <location>
        <begin position="6"/>
        <end position="22"/>
    </location>
</feature>
<evidence type="ECO:0000256" key="2">
    <source>
        <dbReference type="SAM" id="Phobius"/>
    </source>
</evidence>
<accession>A0A6P2CF00</accession>
<name>A0A6P2CF00_9NOCA</name>
<dbReference type="RefSeq" id="WP_010836175.1">
    <property type="nucleotide sequence ID" value="NZ_QRCM01000001.1"/>
</dbReference>
<keyword evidence="2" id="KW-0472">Membrane</keyword>